<evidence type="ECO:0000256" key="2">
    <source>
        <dbReference type="SAM" id="Phobius"/>
    </source>
</evidence>
<feature type="region of interest" description="Disordered" evidence="1">
    <location>
        <begin position="240"/>
        <end position="260"/>
    </location>
</feature>
<evidence type="ECO:0000313" key="3">
    <source>
        <dbReference type="Proteomes" id="UP000694865"/>
    </source>
</evidence>
<dbReference type="PANTHER" id="PTHR11360:SF284">
    <property type="entry name" value="EG:103B4.3 PROTEIN-RELATED"/>
    <property type="match status" value="1"/>
</dbReference>
<dbReference type="PANTHER" id="PTHR11360">
    <property type="entry name" value="MONOCARBOXYLATE TRANSPORTER"/>
    <property type="match status" value="1"/>
</dbReference>
<dbReference type="Proteomes" id="UP000694865">
    <property type="component" value="Unplaced"/>
</dbReference>
<organism evidence="3 4">
    <name type="scientific">Saccoglossus kowalevskii</name>
    <name type="common">Acorn worm</name>
    <dbReference type="NCBI Taxonomy" id="10224"/>
    <lineage>
        <taxon>Eukaryota</taxon>
        <taxon>Metazoa</taxon>
        <taxon>Hemichordata</taxon>
        <taxon>Enteropneusta</taxon>
        <taxon>Harrimaniidae</taxon>
        <taxon>Saccoglossus</taxon>
    </lineage>
</organism>
<dbReference type="PROSITE" id="PS51257">
    <property type="entry name" value="PROKAR_LIPOPROTEIN"/>
    <property type="match status" value="1"/>
</dbReference>
<accession>A0ABM0MEZ2</accession>
<dbReference type="Pfam" id="PF07690">
    <property type="entry name" value="MFS_1"/>
    <property type="match status" value="1"/>
</dbReference>
<feature type="transmembrane region" description="Helical" evidence="2">
    <location>
        <begin position="182"/>
        <end position="202"/>
    </location>
</feature>
<keyword evidence="3" id="KW-1185">Reference proteome</keyword>
<evidence type="ECO:0000313" key="4">
    <source>
        <dbReference type="RefSeq" id="XP_006818583.1"/>
    </source>
</evidence>
<dbReference type="InterPro" id="IPR011701">
    <property type="entry name" value="MFS"/>
</dbReference>
<protein>
    <submittedName>
        <fullName evidence="4">Monocarboxylate transporter 9-like</fullName>
    </submittedName>
</protein>
<keyword evidence="2" id="KW-0472">Membrane</keyword>
<gene>
    <name evidence="4" type="primary">LOC102808966</name>
</gene>
<dbReference type="Gene3D" id="1.20.1250.20">
    <property type="entry name" value="MFS general substrate transporter like domains"/>
    <property type="match status" value="1"/>
</dbReference>
<keyword evidence="2" id="KW-1133">Transmembrane helix</keyword>
<evidence type="ECO:0000256" key="1">
    <source>
        <dbReference type="SAM" id="MobiDB-lite"/>
    </source>
</evidence>
<dbReference type="GeneID" id="102808966"/>
<name>A0ABM0MEZ2_SACKO</name>
<keyword evidence="2" id="KW-0812">Transmembrane</keyword>
<dbReference type="RefSeq" id="XP_006818583.1">
    <property type="nucleotide sequence ID" value="XM_006818520.1"/>
</dbReference>
<dbReference type="InterPro" id="IPR050327">
    <property type="entry name" value="Proton-linked_MCT"/>
</dbReference>
<sequence>MTLLSKEDGGFYGWIVVAACFMSKCLIVDYFGEGAGKTALLQSLATAMMTIPSQTVMALFSKEDGGFYRWIVVAACFSSKCLIVGCSGSGMGVFLVKFLDYFGEGAGKTALLQSLATAMMTIPSPMVSSLNSRFGTRPLVVIGGVISSVALFLCSFANRMAYGLIYGPTVVIIGQYFHKRHALANGFMYAGISVGIMIFPPLHHKLIETYGWRGAMIFLAGINLNMVVCGMLMRPPGLHTRVDKKHSSKNTEDQKLLCNQ</sequence>
<dbReference type="SUPFAM" id="SSF103473">
    <property type="entry name" value="MFS general substrate transporter"/>
    <property type="match status" value="1"/>
</dbReference>
<feature type="transmembrane region" description="Helical" evidence="2">
    <location>
        <begin position="12"/>
        <end position="32"/>
    </location>
</feature>
<dbReference type="InterPro" id="IPR036259">
    <property type="entry name" value="MFS_trans_sf"/>
</dbReference>
<feature type="transmembrane region" description="Helical" evidence="2">
    <location>
        <begin position="139"/>
        <end position="161"/>
    </location>
</feature>
<feature type="transmembrane region" description="Helical" evidence="2">
    <location>
        <begin position="67"/>
        <end position="98"/>
    </location>
</feature>
<feature type="transmembrane region" description="Helical" evidence="2">
    <location>
        <begin position="214"/>
        <end position="233"/>
    </location>
</feature>
<proteinExistence type="predicted"/>
<reference evidence="4" key="1">
    <citation type="submission" date="2025-08" db="UniProtKB">
        <authorList>
            <consortium name="RefSeq"/>
        </authorList>
    </citation>
    <scope>IDENTIFICATION</scope>
    <source>
        <tissue evidence="4">Testes</tissue>
    </source>
</reference>
<feature type="compositionally biased region" description="Basic and acidic residues" evidence="1">
    <location>
        <begin position="249"/>
        <end position="260"/>
    </location>
</feature>